<evidence type="ECO:0000256" key="5">
    <source>
        <dbReference type="PROSITE-ProRule" id="PRU10015"/>
    </source>
</evidence>
<feature type="binding site" evidence="4">
    <location>
        <position position="322"/>
    </location>
    <ligand>
        <name>S-adenosyl-L-methionine</name>
        <dbReference type="ChEBI" id="CHEBI:59789"/>
    </ligand>
</feature>
<evidence type="ECO:0000259" key="6">
    <source>
        <dbReference type="PROSITE" id="PS50926"/>
    </source>
</evidence>
<feature type="active site" description="Nucleophile" evidence="4">
    <location>
        <position position="415"/>
    </location>
</feature>
<sequence>MDTSQPPTPQWQQGQVLELTIDDLADQGEGVGRWQQRVVFVPDTVIGDRVAVRLIYVKPQYAHGRLLQILEPSPHRVRPACFVADKCGGCQWQQVEYDLQLTIKRNLVIQALERIGGFSSPPVDPMLAATDPLGYRNKATYPLGLSATRQVQAGYYQRGSHQLINLNQCPVQDGRLNPLLAAIKLDIQQRGWSIYDESTHTGTLRHLSLRIGRRTGEVLLTLVAKTADLPDLELQAQEWLHRYPQVVGVALNLNPAATNTIFGRQTQAIAGRIWLGEEFAGLKFQIQPTTFFQVFTEQAERLLGVILQQLHLQGDELLVDAYCGIGTLTLPLATEVRQAIGLEVQPEAVAQAEKNAALNRLTNVTFQTGTVEEQLPALIQPPDIVVLDPPRKGCDRSVLATLQQIQPHQIVYVSCNPATLARDLKILCEDGRYQLQRVQPADFFPQTSHVEAAAFLVRLPLSGRTP</sequence>
<dbReference type="GO" id="GO:0070041">
    <property type="term" value="F:rRNA (uridine-C5-)-methyltransferase activity"/>
    <property type="evidence" value="ECO:0007669"/>
    <property type="project" value="TreeGrafter"/>
</dbReference>
<dbReference type="PANTHER" id="PTHR11061">
    <property type="entry name" value="RNA M5U METHYLTRANSFERASE"/>
    <property type="match status" value="1"/>
</dbReference>
<accession>A0A098TIJ7</accession>
<dbReference type="Pfam" id="PF05958">
    <property type="entry name" value="tRNA_U5-meth_tr"/>
    <property type="match status" value="2"/>
</dbReference>
<dbReference type="PROSITE" id="PS01230">
    <property type="entry name" value="TRMA_1"/>
    <property type="match status" value="1"/>
</dbReference>
<dbReference type="Gene3D" id="2.40.50.1070">
    <property type="match status" value="1"/>
</dbReference>
<feature type="active site" evidence="5">
    <location>
        <position position="415"/>
    </location>
</feature>
<dbReference type="InterPro" id="IPR010280">
    <property type="entry name" value="U5_MeTrfase_fam"/>
</dbReference>
<dbReference type="FunFam" id="2.40.50.1070:FF:000003">
    <property type="entry name" value="23S rRNA (Uracil-5-)-methyltransferase RumA"/>
    <property type="match status" value="1"/>
</dbReference>
<keyword evidence="3 4" id="KW-0949">S-adenosyl-L-methionine</keyword>
<dbReference type="Gene3D" id="2.40.50.140">
    <property type="entry name" value="Nucleic acid-binding proteins"/>
    <property type="match status" value="1"/>
</dbReference>
<evidence type="ECO:0000256" key="4">
    <source>
        <dbReference type="PROSITE-ProRule" id="PRU01024"/>
    </source>
</evidence>
<protein>
    <submittedName>
        <fullName evidence="7">RNA methyltransferase</fullName>
    </submittedName>
</protein>
<dbReference type="Proteomes" id="UP000030170">
    <property type="component" value="Unassembled WGS sequence"/>
</dbReference>
<dbReference type="AlphaFoldDB" id="A0A098TIJ7"/>
<evidence type="ECO:0000256" key="1">
    <source>
        <dbReference type="ARBA" id="ARBA00022603"/>
    </source>
</evidence>
<reference evidence="7 8" key="1">
    <citation type="journal article" date="2014" name="Mol. Ecol.">
        <title>Evolution of Synechococcus.</title>
        <authorList>
            <person name="Dvorak P."/>
            <person name="Casamatta D."/>
            <person name="Hasler P."/>
            <person name="Poulickova A."/>
            <person name="Ondrej V."/>
            <person name="Sanges R."/>
        </authorList>
    </citation>
    <scope>NUCLEOTIDE SEQUENCE [LARGE SCALE GENOMIC DNA]</scope>
    <source>
        <strain evidence="7 8">CAUP A 1101</strain>
    </source>
</reference>
<comment type="similarity">
    <text evidence="4">Belongs to the class I-like SAM-binding methyltransferase superfamily. RNA M5U methyltransferase family.</text>
</comment>
<keyword evidence="2 4" id="KW-0808">Transferase</keyword>
<feature type="binding site" evidence="4">
    <location>
        <position position="388"/>
    </location>
    <ligand>
        <name>S-adenosyl-L-methionine</name>
        <dbReference type="ChEBI" id="CHEBI:59789"/>
    </ligand>
</feature>
<evidence type="ECO:0000313" key="7">
    <source>
        <dbReference type="EMBL" id="KGF71929.1"/>
    </source>
</evidence>
<dbReference type="GO" id="GO:0070475">
    <property type="term" value="P:rRNA base methylation"/>
    <property type="evidence" value="ECO:0007669"/>
    <property type="project" value="TreeGrafter"/>
</dbReference>
<dbReference type="EMBL" id="JJML01000044">
    <property type="protein sequence ID" value="KGF71929.1"/>
    <property type="molecule type" value="Genomic_DNA"/>
</dbReference>
<dbReference type="SUPFAM" id="SSF53335">
    <property type="entry name" value="S-adenosyl-L-methionine-dependent methyltransferases"/>
    <property type="match status" value="1"/>
</dbReference>
<dbReference type="Gene3D" id="3.40.50.150">
    <property type="entry name" value="Vaccinia Virus protein VP39"/>
    <property type="match status" value="1"/>
</dbReference>
<dbReference type="InterPro" id="IPR012340">
    <property type="entry name" value="NA-bd_OB-fold"/>
</dbReference>
<dbReference type="SUPFAM" id="SSF50249">
    <property type="entry name" value="Nucleic acid-binding proteins"/>
    <property type="match status" value="1"/>
</dbReference>
<dbReference type="InterPro" id="IPR002792">
    <property type="entry name" value="TRAM_dom"/>
</dbReference>
<feature type="binding site" evidence="4">
    <location>
        <position position="293"/>
    </location>
    <ligand>
        <name>S-adenosyl-L-methionine</name>
        <dbReference type="ChEBI" id="CHEBI:59789"/>
    </ligand>
</feature>
<evidence type="ECO:0000256" key="2">
    <source>
        <dbReference type="ARBA" id="ARBA00022679"/>
    </source>
</evidence>
<name>A0A098TIJ7_9CYAN</name>
<dbReference type="PROSITE" id="PS51687">
    <property type="entry name" value="SAM_MT_RNA_M5U"/>
    <property type="match status" value="1"/>
</dbReference>
<dbReference type="STRING" id="1497020.DO97_14325"/>
<dbReference type="InterPro" id="IPR030390">
    <property type="entry name" value="MeTrfase_TrmA_AS"/>
</dbReference>
<dbReference type="PANTHER" id="PTHR11061:SF30">
    <property type="entry name" value="TRNA (URACIL(54)-C(5))-METHYLTRANSFERASE"/>
    <property type="match status" value="1"/>
</dbReference>
<dbReference type="NCBIfam" id="TIGR00479">
    <property type="entry name" value="rumA"/>
    <property type="match status" value="1"/>
</dbReference>
<dbReference type="FunFam" id="3.40.50.150:FF:000009">
    <property type="entry name" value="23S rRNA (Uracil(1939)-C(5))-methyltransferase RlmD"/>
    <property type="match status" value="1"/>
</dbReference>
<organism evidence="7 8">
    <name type="scientific">Neosynechococcus sphagnicola sy1</name>
    <dbReference type="NCBI Taxonomy" id="1497020"/>
    <lineage>
        <taxon>Bacteria</taxon>
        <taxon>Bacillati</taxon>
        <taxon>Cyanobacteriota</taxon>
        <taxon>Cyanophyceae</taxon>
        <taxon>Neosynechococcales</taxon>
        <taxon>Neosynechococcaceae</taxon>
        <taxon>Neosynechococcus</taxon>
    </lineage>
</organism>
<comment type="caution">
    <text evidence="7">The sequence shown here is derived from an EMBL/GenBank/DDBJ whole genome shotgun (WGS) entry which is preliminary data.</text>
</comment>
<dbReference type="Pfam" id="PF01938">
    <property type="entry name" value="TRAM"/>
    <property type="match status" value="1"/>
</dbReference>
<evidence type="ECO:0000313" key="8">
    <source>
        <dbReference type="Proteomes" id="UP000030170"/>
    </source>
</evidence>
<gene>
    <name evidence="7" type="ORF">DO97_14325</name>
</gene>
<dbReference type="PROSITE" id="PS50926">
    <property type="entry name" value="TRAM"/>
    <property type="match status" value="1"/>
</dbReference>
<dbReference type="FunFam" id="2.40.50.140:FF:000097">
    <property type="entry name" value="23S rRNA (uracil(1939)-C(5))-methyltransferase RlmD"/>
    <property type="match status" value="1"/>
</dbReference>
<feature type="binding site" evidence="4">
    <location>
        <position position="343"/>
    </location>
    <ligand>
        <name>S-adenosyl-L-methionine</name>
        <dbReference type="ChEBI" id="CHEBI:59789"/>
    </ligand>
</feature>
<dbReference type="CDD" id="cd02440">
    <property type="entry name" value="AdoMet_MTases"/>
    <property type="match status" value="1"/>
</dbReference>
<keyword evidence="8" id="KW-1185">Reference proteome</keyword>
<dbReference type="InterPro" id="IPR029063">
    <property type="entry name" value="SAM-dependent_MTases_sf"/>
</dbReference>
<proteinExistence type="inferred from homology"/>
<keyword evidence="1 4" id="KW-0489">Methyltransferase</keyword>
<feature type="domain" description="TRAM" evidence="6">
    <location>
        <begin position="10"/>
        <end position="68"/>
    </location>
</feature>
<evidence type="ECO:0000256" key="3">
    <source>
        <dbReference type="ARBA" id="ARBA00022691"/>
    </source>
</evidence>